<dbReference type="EMBL" id="CAMXCT020000074">
    <property type="protein sequence ID" value="CAL1126803.1"/>
    <property type="molecule type" value="Genomic_DNA"/>
</dbReference>
<name>A0A9P1FEQ0_9DINO</name>
<evidence type="ECO:0000313" key="3">
    <source>
        <dbReference type="Proteomes" id="UP001152797"/>
    </source>
</evidence>
<gene>
    <name evidence="1" type="ORF">C1SCF055_LOCUS1935</name>
</gene>
<organism evidence="1">
    <name type="scientific">Cladocopium goreaui</name>
    <dbReference type="NCBI Taxonomy" id="2562237"/>
    <lineage>
        <taxon>Eukaryota</taxon>
        <taxon>Sar</taxon>
        <taxon>Alveolata</taxon>
        <taxon>Dinophyceae</taxon>
        <taxon>Suessiales</taxon>
        <taxon>Symbiodiniaceae</taxon>
        <taxon>Cladocopium</taxon>
    </lineage>
</organism>
<dbReference type="Proteomes" id="UP001152797">
    <property type="component" value="Unassembled WGS sequence"/>
</dbReference>
<reference evidence="1" key="1">
    <citation type="submission" date="2022-10" db="EMBL/GenBank/DDBJ databases">
        <authorList>
            <person name="Chen Y."/>
            <person name="Dougan E. K."/>
            <person name="Chan C."/>
            <person name="Rhodes N."/>
            <person name="Thang M."/>
        </authorList>
    </citation>
    <scope>NUCLEOTIDE SEQUENCE</scope>
</reference>
<dbReference type="EMBL" id="CAMXCT010000074">
    <property type="protein sequence ID" value="CAI3973428.1"/>
    <property type="molecule type" value="Genomic_DNA"/>
</dbReference>
<dbReference type="AlphaFoldDB" id="A0A9P1FEQ0"/>
<reference evidence="2 3" key="2">
    <citation type="submission" date="2024-05" db="EMBL/GenBank/DDBJ databases">
        <authorList>
            <person name="Chen Y."/>
            <person name="Shah S."/>
            <person name="Dougan E. K."/>
            <person name="Thang M."/>
            <person name="Chan C."/>
        </authorList>
    </citation>
    <scope>NUCLEOTIDE SEQUENCE [LARGE SCALE GENOMIC DNA]</scope>
</reference>
<comment type="caution">
    <text evidence="1">The sequence shown here is derived from an EMBL/GenBank/DDBJ whole genome shotgun (WGS) entry which is preliminary data.</text>
</comment>
<evidence type="ECO:0000313" key="1">
    <source>
        <dbReference type="EMBL" id="CAI3973428.1"/>
    </source>
</evidence>
<dbReference type="EMBL" id="CAMXCT030000074">
    <property type="protein sequence ID" value="CAL4760740.1"/>
    <property type="molecule type" value="Genomic_DNA"/>
</dbReference>
<sequence length="131" mass="14830">MSMFPSIPRAKDVITEEDIETWVGAVVRALWPVIKSANSETREILLFAVKEHGLVLEEQTKAMRQTLEVQSRAMQHTIETQGRQVSRLIAFGGLTAIFSKFWTDLPQWLKHRRWVVAAAYGLGVVVIILSV</sequence>
<evidence type="ECO:0000313" key="2">
    <source>
        <dbReference type="EMBL" id="CAL4760740.1"/>
    </source>
</evidence>
<accession>A0A9P1FEQ0</accession>
<dbReference type="OrthoDB" id="411650at2759"/>
<proteinExistence type="predicted"/>
<keyword evidence="3" id="KW-1185">Reference proteome</keyword>
<protein>
    <submittedName>
        <fullName evidence="1">Uncharacterized protein</fullName>
    </submittedName>
</protein>